<protein>
    <submittedName>
        <fullName evidence="1">Uncharacterized protein</fullName>
    </submittedName>
</protein>
<accession>E9IRM6</accession>
<dbReference type="EMBL" id="GL765214">
    <property type="protein sequence ID" value="EFZ16778.1"/>
    <property type="molecule type" value="Genomic_DNA"/>
</dbReference>
<organism>
    <name type="scientific">Solenopsis invicta</name>
    <name type="common">Red imported fire ant</name>
    <name type="synonym">Solenopsis wagneri</name>
    <dbReference type="NCBI Taxonomy" id="13686"/>
    <lineage>
        <taxon>Eukaryota</taxon>
        <taxon>Metazoa</taxon>
        <taxon>Ecdysozoa</taxon>
        <taxon>Arthropoda</taxon>
        <taxon>Hexapoda</taxon>
        <taxon>Insecta</taxon>
        <taxon>Pterygota</taxon>
        <taxon>Neoptera</taxon>
        <taxon>Endopterygota</taxon>
        <taxon>Hymenoptera</taxon>
        <taxon>Apocrita</taxon>
        <taxon>Aculeata</taxon>
        <taxon>Formicoidea</taxon>
        <taxon>Formicidae</taxon>
        <taxon>Myrmicinae</taxon>
        <taxon>Solenopsis</taxon>
    </lineage>
</organism>
<dbReference type="HOGENOM" id="CLU_2856390_0_0_1"/>
<evidence type="ECO:0000313" key="1">
    <source>
        <dbReference type="EMBL" id="EFZ16778.1"/>
    </source>
</evidence>
<dbReference type="AlphaFoldDB" id="E9IRM6"/>
<name>E9IRM6_SOLIN</name>
<feature type="non-terminal residue" evidence="1">
    <location>
        <position position="65"/>
    </location>
</feature>
<gene>
    <name evidence="1" type="ORF">SINV_05231</name>
</gene>
<reference evidence="1" key="1">
    <citation type="journal article" date="2011" name="Proc. Natl. Acad. Sci. U.S.A.">
        <title>The genome of the fire ant Solenopsis invicta.</title>
        <authorList>
            <person name="Wurm Y."/>
            <person name="Wang J."/>
            <person name="Riba-Grognuz O."/>
            <person name="Corona M."/>
            <person name="Nygaard S."/>
            <person name="Hunt B.G."/>
            <person name="Ingram K.K."/>
            <person name="Falquet L."/>
            <person name="Nipitwattanaphon M."/>
            <person name="Gotzek D."/>
            <person name="Dijkstra M.B."/>
            <person name="Oettler J."/>
            <person name="Comtesse F."/>
            <person name="Shih C.J."/>
            <person name="Wu W.J."/>
            <person name="Yang C.C."/>
            <person name="Thomas J."/>
            <person name="Beaudoing E."/>
            <person name="Pradervand S."/>
            <person name="Flegel V."/>
            <person name="Cook E.D."/>
            <person name="Fabbretti R."/>
            <person name="Stockinger H."/>
            <person name="Long L."/>
            <person name="Farmerie W.G."/>
            <person name="Oakey J."/>
            <person name="Boomsma J.J."/>
            <person name="Pamilo P."/>
            <person name="Yi S.V."/>
            <person name="Heinze J."/>
            <person name="Goodisman M.A."/>
            <person name="Farinelli L."/>
            <person name="Harshman K."/>
            <person name="Hulo N."/>
            <person name="Cerutti L."/>
            <person name="Xenarios I."/>
            <person name="Shoemaker D."/>
            <person name="Keller L."/>
        </authorList>
    </citation>
    <scope>NUCLEOTIDE SEQUENCE [LARGE SCALE GENOMIC DNA]</scope>
</reference>
<sequence length="65" mass="7070">MEASALLAQTLMPDNLSKIKFDWSCNEVISKQVAASNLTKNLSNCTTSVVMEGMSVIPKTPLKKI</sequence>
<proteinExistence type="predicted"/>